<keyword evidence="3" id="KW-1185">Reference proteome</keyword>
<organism evidence="2 3">
    <name type="scientific">Nocardia sputorum</name>
    <dbReference type="NCBI Taxonomy" id="2984338"/>
    <lineage>
        <taxon>Bacteria</taxon>
        <taxon>Bacillati</taxon>
        <taxon>Actinomycetota</taxon>
        <taxon>Actinomycetes</taxon>
        <taxon>Mycobacteriales</taxon>
        <taxon>Nocardiaceae</taxon>
        <taxon>Nocardia</taxon>
    </lineage>
</organism>
<reference evidence="2 3" key="1">
    <citation type="submission" date="2022-11" db="EMBL/GenBank/DDBJ databases">
        <title>Genome Sequencing of Nocardia sp. ON39_IFM12276 and assembly.</title>
        <authorList>
            <person name="Shimojima M."/>
            <person name="Toyokawa M."/>
            <person name="Uesaka K."/>
        </authorList>
    </citation>
    <scope>NUCLEOTIDE SEQUENCE [LARGE SCALE GENOMIC DNA]</scope>
    <source>
        <strain evidence="2 3">IFM 12276</strain>
    </source>
</reference>
<dbReference type="EMBL" id="AP026978">
    <property type="protein sequence ID" value="BDU01479.1"/>
    <property type="molecule type" value="Genomic_DNA"/>
</dbReference>
<keyword evidence="1" id="KW-1133">Transmembrane helix</keyword>
<feature type="transmembrane region" description="Helical" evidence="1">
    <location>
        <begin position="51"/>
        <end position="80"/>
    </location>
</feature>
<dbReference type="Proteomes" id="UP001317870">
    <property type="component" value="Chromosome"/>
</dbReference>
<feature type="transmembrane region" description="Helical" evidence="1">
    <location>
        <begin position="201"/>
        <end position="220"/>
    </location>
</feature>
<accession>A0ABM8D2C8</accession>
<dbReference type="RefSeq" id="WP_281874620.1">
    <property type="nucleotide sequence ID" value="NZ_AP026978.1"/>
</dbReference>
<evidence type="ECO:0000313" key="2">
    <source>
        <dbReference type="EMBL" id="BDU01479.1"/>
    </source>
</evidence>
<feature type="transmembrane region" description="Helical" evidence="1">
    <location>
        <begin position="259"/>
        <end position="280"/>
    </location>
</feature>
<gene>
    <name evidence="2" type="ORF">IFM12276_45070</name>
</gene>
<name>A0ABM8D2C8_9NOCA</name>
<evidence type="ECO:0000256" key="1">
    <source>
        <dbReference type="SAM" id="Phobius"/>
    </source>
</evidence>
<feature type="transmembrane region" description="Helical" evidence="1">
    <location>
        <begin position="174"/>
        <end position="194"/>
    </location>
</feature>
<protein>
    <submittedName>
        <fullName evidence="2">Uncharacterized protein</fullName>
    </submittedName>
</protein>
<feature type="transmembrane region" description="Helical" evidence="1">
    <location>
        <begin position="5"/>
        <end position="22"/>
    </location>
</feature>
<proteinExistence type="predicted"/>
<sequence length="432" mass="46458">MREYFAILLLIGIIGHIAYYVVRDGPGHLRSTFAPALGVRIPYPVNSVCHVVAPVVLFGAAWVGTVPAYIVAVLVFTAWLMCQPHRLSNHLALSWMALTSLVFAASEPATAMRWLLAILYLSAAAIKANREFLSAEVSAAKFMLRRYAARMSFAAPEPVVRVAPWAAVLSETGIGVLLLAPGGLWPAFVLAAAVHLAFGMLGNFHFSLLVLAPWALALSADGRLDGVVIAGTVAAVIAGGLCGRFLTSAEVFSHRRAGRWVNATLGAAYGAVCVGIAGTAHPSAPVVHVAALAPIVLGGLNFGLLLVGVKSEWAFSMFSNTRPFWTGRIAGVPVLWRETYFHVILPSDVIASIETPAHLRSKISDRTSVFSAPMAAELRRLAPERIVLRRARLDKDRMVFVPDEPGVANLPKRGIFRHPPILPRDLSLPYYG</sequence>
<feature type="transmembrane region" description="Helical" evidence="1">
    <location>
        <begin position="226"/>
        <end position="247"/>
    </location>
</feature>
<keyword evidence="1" id="KW-0472">Membrane</keyword>
<feature type="transmembrane region" description="Helical" evidence="1">
    <location>
        <begin position="87"/>
        <end position="105"/>
    </location>
</feature>
<feature type="transmembrane region" description="Helical" evidence="1">
    <location>
        <begin position="286"/>
        <end position="309"/>
    </location>
</feature>
<evidence type="ECO:0000313" key="3">
    <source>
        <dbReference type="Proteomes" id="UP001317870"/>
    </source>
</evidence>
<keyword evidence="1" id="KW-0812">Transmembrane</keyword>